<dbReference type="HAMAP" id="MF_02112">
    <property type="entry name" value="ARC_ATPase"/>
    <property type="match status" value="1"/>
</dbReference>
<dbReference type="InterPro" id="IPR003593">
    <property type="entry name" value="AAA+_ATPase"/>
</dbReference>
<keyword evidence="3" id="KW-0175">Coiled coil</keyword>
<dbReference type="Gene3D" id="2.40.50.140">
    <property type="entry name" value="Nucleic acid-binding proteins"/>
    <property type="match status" value="2"/>
</dbReference>
<dbReference type="EMBL" id="VHIR01000012">
    <property type="protein sequence ID" value="TQE43122.1"/>
    <property type="molecule type" value="Genomic_DNA"/>
</dbReference>
<dbReference type="FunFam" id="3.40.50.300:FF:001025">
    <property type="entry name" value="ATPase family, AAA domain-containing 2B"/>
    <property type="match status" value="1"/>
</dbReference>
<dbReference type="GO" id="GO:0010498">
    <property type="term" value="P:proteasomal protein catabolic process"/>
    <property type="evidence" value="ECO:0007669"/>
    <property type="project" value="InterPro"/>
</dbReference>
<feature type="binding site" evidence="4">
    <location>
        <begin position="253"/>
        <end position="258"/>
    </location>
    <ligand>
        <name>ATP</name>
        <dbReference type="ChEBI" id="CHEBI:30616"/>
    </ligand>
</feature>
<keyword evidence="2 4" id="KW-0067">ATP-binding</keyword>
<feature type="domain" description="AAA+ ATPase" evidence="7">
    <location>
        <begin position="242"/>
        <end position="392"/>
    </location>
</feature>
<dbReference type="GO" id="GO:0019941">
    <property type="term" value="P:modification-dependent protein catabolic process"/>
    <property type="evidence" value="ECO:0007669"/>
    <property type="project" value="InterPro"/>
</dbReference>
<evidence type="ECO:0000313" key="8">
    <source>
        <dbReference type="EMBL" id="TQE43122.1"/>
    </source>
</evidence>
<evidence type="ECO:0000313" key="9">
    <source>
        <dbReference type="Proteomes" id="UP000318080"/>
    </source>
</evidence>
<dbReference type="GO" id="GO:0000502">
    <property type="term" value="C:proteasome complex"/>
    <property type="evidence" value="ECO:0007669"/>
    <property type="project" value="UniProtKB-KW"/>
</dbReference>
<name>A0A540R613_9CORY</name>
<evidence type="ECO:0000256" key="5">
    <source>
        <dbReference type="RuleBase" id="RU003651"/>
    </source>
</evidence>
<dbReference type="PANTHER" id="PTHR23077:SF144">
    <property type="entry name" value="PROTEASOME-ASSOCIATED ATPASE"/>
    <property type="match status" value="1"/>
</dbReference>
<dbReference type="Gene3D" id="1.10.8.60">
    <property type="match status" value="1"/>
</dbReference>
<evidence type="ECO:0000256" key="6">
    <source>
        <dbReference type="SAM" id="MobiDB-lite"/>
    </source>
</evidence>
<gene>
    <name evidence="4 8" type="primary">arc</name>
    <name evidence="8" type="ORF">EJK80_08920</name>
</gene>
<protein>
    <recommendedName>
        <fullName evidence="4">AAA ATPase forming ring-shaped complexes</fullName>
        <shortName evidence="4">ARC</shortName>
    </recommendedName>
</protein>
<comment type="subunit">
    <text evidence="4">Homohexamer. Assembles into a hexameric ring structure.</text>
</comment>
<evidence type="ECO:0000256" key="1">
    <source>
        <dbReference type="ARBA" id="ARBA00022741"/>
    </source>
</evidence>
<keyword evidence="1 4" id="KW-0547">Nucleotide-binding</keyword>
<dbReference type="InterPro" id="IPR003959">
    <property type="entry name" value="ATPase_AAA_core"/>
</dbReference>
<evidence type="ECO:0000256" key="3">
    <source>
        <dbReference type="ARBA" id="ARBA00023054"/>
    </source>
</evidence>
<feature type="region of interest" description="Disordered" evidence="6">
    <location>
        <begin position="1"/>
        <end position="20"/>
    </location>
</feature>
<comment type="caution">
    <text evidence="8">The sequence shown here is derived from an EMBL/GenBank/DDBJ whole genome shotgun (WGS) entry which is preliminary data.</text>
</comment>
<dbReference type="InterPro" id="IPR032501">
    <property type="entry name" value="Prot_ATP_ID_OB_2nd"/>
</dbReference>
<dbReference type="Proteomes" id="UP000318080">
    <property type="component" value="Unassembled WGS sequence"/>
</dbReference>
<dbReference type="Pfam" id="PF00004">
    <property type="entry name" value="AAA"/>
    <property type="match status" value="1"/>
</dbReference>
<evidence type="ECO:0000259" key="7">
    <source>
        <dbReference type="SMART" id="SM00382"/>
    </source>
</evidence>
<dbReference type="AlphaFoldDB" id="A0A540R613"/>
<reference evidence="8 9" key="1">
    <citation type="submission" date="2019-06" db="EMBL/GenBank/DDBJ databases">
        <title>Draft genome of C. phoceense Strain 272.</title>
        <authorList>
            <person name="Pacheco L.G.C."/>
            <person name="Barberis C.M."/>
            <person name="Almuzara M.N."/>
            <person name="Traglia G.M."/>
            <person name="Santos C.S."/>
            <person name="Rocha D.J.P.G."/>
            <person name="Aguiar E.R.G.R."/>
            <person name="Vay C.A."/>
        </authorList>
    </citation>
    <scope>NUCLEOTIDE SEQUENCE [LARGE SCALE GENOMIC DNA]</scope>
    <source>
        <strain evidence="8 9">272</strain>
    </source>
</reference>
<accession>A0A540R613</accession>
<sequence length="538" mass="58470">MNDATSSHQSRHVREARTATNLRESAELKRHIEQLSTRNTKLAGLLHEARTKLGELAADLNALAEPASTYGTFLRYSSAPRGEDGRQDAEVYTNGRRMRLKVAPQVEPGSLQPGESVRLGDGFIVVEACGIEPTGTLVSLVEVLDTEHAVIATPSGDEHVVLLAQPLRGAARAGDNVLVDLKAGVAFQAIEKTEVSQLSLEEVPDVHFEDIGGLDAQISQIRDAVELPFLHPDLYREFDLHPPKGVLLYGPPGCGKTLIAKAVANSLSASLGASAPSYFINVKGPELLNKYVGETERRIRLIFERARELASGGDRPVIVFFDEMESIFRTRGTGVSSDMETTVVPQLLTELDGVEDLRNVIVIGATNREELIDPAIMRPGRLDIKIRVSRPTRQGAREIFARHFPDTVPHAQPVDDLIDAAVGELYADRPFVALHFVGVDEPGVLHYRDFVSGAMIANIISRAKKLAIKEALGAGTPAAMSSAHLHQAIAAEQAESEHLPTSTNPDEWARIAGNGSRSGRPIERVELLGFRSPTWHSN</sequence>
<proteinExistence type="inferred from homology"/>
<dbReference type="STRING" id="1686286.GCA_900092335_01797"/>
<dbReference type="GO" id="GO:0016887">
    <property type="term" value="F:ATP hydrolysis activity"/>
    <property type="evidence" value="ECO:0007669"/>
    <property type="project" value="UniProtKB-UniRule"/>
</dbReference>
<dbReference type="SMART" id="SM00382">
    <property type="entry name" value="AAA"/>
    <property type="match status" value="1"/>
</dbReference>
<dbReference type="Pfam" id="PF16450">
    <property type="entry name" value="Prot_ATP_ID_OB_C"/>
    <property type="match status" value="1"/>
</dbReference>
<dbReference type="Gene3D" id="1.20.5.170">
    <property type="match status" value="1"/>
</dbReference>
<keyword evidence="9" id="KW-1185">Reference proteome</keyword>
<dbReference type="GO" id="GO:0005524">
    <property type="term" value="F:ATP binding"/>
    <property type="evidence" value="ECO:0007669"/>
    <property type="project" value="UniProtKB-UniRule"/>
</dbReference>
<dbReference type="Pfam" id="PF17758">
    <property type="entry name" value="Prot_ATP_ID_OB_N"/>
    <property type="match status" value="1"/>
</dbReference>
<dbReference type="PANTHER" id="PTHR23077">
    <property type="entry name" value="AAA-FAMILY ATPASE"/>
    <property type="match status" value="1"/>
</dbReference>
<dbReference type="InterPro" id="IPR003960">
    <property type="entry name" value="ATPase_AAA_CS"/>
</dbReference>
<dbReference type="NCBIfam" id="TIGR03689">
    <property type="entry name" value="pup_AAA"/>
    <property type="match status" value="1"/>
</dbReference>
<keyword evidence="8" id="KW-0647">Proteasome</keyword>
<dbReference type="InterPro" id="IPR012340">
    <property type="entry name" value="NA-bd_OB-fold"/>
</dbReference>
<organism evidence="8 9">
    <name type="scientific">Corynebacterium phoceense</name>
    <dbReference type="NCBI Taxonomy" id="1686286"/>
    <lineage>
        <taxon>Bacteria</taxon>
        <taxon>Bacillati</taxon>
        <taxon>Actinomycetota</taxon>
        <taxon>Actinomycetes</taxon>
        <taxon>Mycobacteriales</taxon>
        <taxon>Corynebacteriaceae</taxon>
        <taxon>Corynebacterium</taxon>
    </lineage>
</organism>
<evidence type="ECO:0000256" key="4">
    <source>
        <dbReference type="HAMAP-Rule" id="MF_02112"/>
    </source>
</evidence>
<dbReference type="SUPFAM" id="SSF52540">
    <property type="entry name" value="P-loop containing nucleoside triphosphate hydrolases"/>
    <property type="match status" value="1"/>
</dbReference>
<dbReference type="InterPro" id="IPR041626">
    <property type="entry name" value="Prot_ATP_ID_OB_N"/>
</dbReference>
<dbReference type="PROSITE" id="PS00674">
    <property type="entry name" value="AAA"/>
    <property type="match status" value="1"/>
</dbReference>
<dbReference type="RefSeq" id="WP_141629063.1">
    <property type="nucleotide sequence ID" value="NZ_JADPQA010000012.1"/>
</dbReference>
<dbReference type="InterPro" id="IPR050168">
    <property type="entry name" value="AAA_ATPase_domain"/>
</dbReference>
<comment type="similarity">
    <text evidence="4 5">Belongs to the AAA ATPase family.</text>
</comment>
<dbReference type="InterPro" id="IPR027417">
    <property type="entry name" value="P-loop_NTPase"/>
</dbReference>
<evidence type="ECO:0000256" key="2">
    <source>
        <dbReference type="ARBA" id="ARBA00022840"/>
    </source>
</evidence>
<dbReference type="InterPro" id="IPR022482">
    <property type="entry name" value="Proteasome_ATPase"/>
</dbReference>
<dbReference type="Gene3D" id="3.40.50.300">
    <property type="entry name" value="P-loop containing nucleotide triphosphate hydrolases"/>
    <property type="match status" value="1"/>
</dbReference>